<comment type="caution">
    <text evidence="7">The sequence shown here is derived from an EMBL/GenBank/DDBJ whole genome shotgun (WGS) entry which is preliminary data.</text>
</comment>
<dbReference type="GO" id="GO:0003746">
    <property type="term" value="F:translation elongation factor activity"/>
    <property type="evidence" value="ECO:0007669"/>
    <property type="project" value="UniProtKB-KW"/>
</dbReference>
<evidence type="ECO:0000259" key="5">
    <source>
        <dbReference type="SMART" id="SM00838"/>
    </source>
</evidence>
<dbReference type="SUPFAM" id="SSF54211">
    <property type="entry name" value="Ribosomal protein S5 domain 2-like"/>
    <property type="match status" value="1"/>
</dbReference>
<dbReference type="SMART" id="SM00889">
    <property type="entry name" value="EFG_IV"/>
    <property type="match status" value="1"/>
</dbReference>
<organism evidence="7 8">
    <name type="scientific">Eleusine coracana subsp. coracana</name>
    <dbReference type="NCBI Taxonomy" id="191504"/>
    <lineage>
        <taxon>Eukaryota</taxon>
        <taxon>Viridiplantae</taxon>
        <taxon>Streptophyta</taxon>
        <taxon>Embryophyta</taxon>
        <taxon>Tracheophyta</taxon>
        <taxon>Spermatophyta</taxon>
        <taxon>Magnoliopsida</taxon>
        <taxon>Liliopsida</taxon>
        <taxon>Poales</taxon>
        <taxon>Poaceae</taxon>
        <taxon>PACMAD clade</taxon>
        <taxon>Chloridoideae</taxon>
        <taxon>Cynodonteae</taxon>
        <taxon>Eleusininae</taxon>
        <taxon>Eleusine</taxon>
    </lineage>
</organism>
<dbReference type="GO" id="GO:0005525">
    <property type="term" value="F:GTP binding"/>
    <property type="evidence" value="ECO:0007669"/>
    <property type="project" value="UniProtKB-KW"/>
</dbReference>
<dbReference type="Pfam" id="PF00679">
    <property type="entry name" value="EFG_C"/>
    <property type="match status" value="1"/>
</dbReference>
<dbReference type="FunFam" id="3.30.70.240:FF:000001">
    <property type="entry name" value="Elongation factor G"/>
    <property type="match status" value="1"/>
</dbReference>
<dbReference type="SUPFAM" id="SSF54980">
    <property type="entry name" value="EF-G C-terminal domain-like"/>
    <property type="match status" value="1"/>
</dbReference>
<feature type="domain" description="Elongation factor EFG" evidence="5">
    <location>
        <begin position="139"/>
        <end position="226"/>
    </location>
</feature>
<reference evidence="7" key="2">
    <citation type="submission" date="2021-12" db="EMBL/GenBank/DDBJ databases">
        <title>Resequencing data analysis of finger millet.</title>
        <authorList>
            <person name="Hatakeyama M."/>
            <person name="Aluri S."/>
            <person name="Balachadran M.T."/>
            <person name="Sivarajan S.R."/>
            <person name="Poveda L."/>
            <person name="Shimizu-Inatsugi R."/>
            <person name="Schlapbach R."/>
            <person name="Sreeman S.M."/>
            <person name="Shimizu K.K."/>
        </authorList>
    </citation>
    <scope>NUCLEOTIDE SEQUENCE</scope>
</reference>
<dbReference type="InterPro" id="IPR014721">
    <property type="entry name" value="Ribsml_uS5_D2-typ_fold_subgr"/>
</dbReference>
<dbReference type="Pfam" id="PF03764">
    <property type="entry name" value="EFG_IV"/>
    <property type="match status" value="1"/>
</dbReference>
<dbReference type="Gene3D" id="3.30.230.10">
    <property type="match status" value="1"/>
</dbReference>
<dbReference type="AlphaFoldDB" id="A0AAV5FG46"/>
<proteinExistence type="predicted"/>
<dbReference type="Proteomes" id="UP001054889">
    <property type="component" value="Unassembled WGS sequence"/>
</dbReference>
<keyword evidence="2" id="KW-0251">Elongation factor</keyword>
<dbReference type="InterPro" id="IPR035647">
    <property type="entry name" value="EFG_III/V"/>
</dbReference>
<dbReference type="InterPro" id="IPR000640">
    <property type="entry name" value="EFG_V-like"/>
</dbReference>
<keyword evidence="1" id="KW-0547">Nucleotide-binding</keyword>
<keyword evidence="3" id="KW-0648">Protein biosynthesis</keyword>
<dbReference type="GO" id="GO:0005739">
    <property type="term" value="C:mitochondrion"/>
    <property type="evidence" value="ECO:0007669"/>
    <property type="project" value="TreeGrafter"/>
</dbReference>
<sequence>MMEEGHEGGGWTEDKIPASGVVWYEAPESVIHSMLTDGFRPKSAFAAASSYCQASEAMGTRSTAAAASAWAVERAAAALVASSAGGQGSHRGSLIGHPVENIRIVLTDGASHQVDSSELAFKLASIYAFRQCYVAAKPVILEPVMKVELKFPTEFQGTVTGDMNKRKGIIVGNEQEGDDTVIVCHVPLNNMFGYATAIRSVTQGKGEFTMEYLEHNTVSQDVQMQLVNSYKATKGTE</sequence>
<feature type="domain" description="Translation elongation factor EFG/EF2" evidence="6">
    <location>
        <begin position="48"/>
        <end position="137"/>
    </location>
</feature>
<dbReference type="SMART" id="SM00838">
    <property type="entry name" value="EFG_C"/>
    <property type="match status" value="1"/>
</dbReference>
<protein>
    <submittedName>
        <fullName evidence="7">Uncharacterized protein</fullName>
    </submittedName>
</protein>
<dbReference type="PANTHER" id="PTHR43636">
    <property type="entry name" value="ELONGATION FACTOR G, MITOCHONDRIAL"/>
    <property type="match status" value="1"/>
</dbReference>
<keyword evidence="8" id="KW-1185">Reference proteome</keyword>
<reference evidence="7" key="1">
    <citation type="journal article" date="2018" name="DNA Res.">
        <title>Multiple hybrid de novo genome assembly of finger millet, an orphan allotetraploid crop.</title>
        <authorList>
            <person name="Hatakeyama M."/>
            <person name="Aluri S."/>
            <person name="Balachadran M.T."/>
            <person name="Sivarajan S.R."/>
            <person name="Patrignani A."/>
            <person name="Gruter S."/>
            <person name="Poveda L."/>
            <person name="Shimizu-Inatsugi R."/>
            <person name="Baeten J."/>
            <person name="Francoijs K.J."/>
            <person name="Nataraja K.N."/>
            <person name="Reddy Y.A.N."/>
            <person name="Phadnis S."/>
            <person name="Ravikumar R.L."/>
            <person name="Schlapbach R."/>
            <person name="Sreeman S.M."/>
            <person name="Shimizu K.K."/>
        </authorList>
    </citation>
    <scope>NUCLEOTIDE SEQUENCE</scope>
</reference>
<accession>A0AAV5FG46</accession>
<keyword evidence="4" id="KW-0342">GTP-binding</keyword>
<gene>
    <name evidence="7" type="primary">gb23425</name>
    <name evidence="7" type="ORF">PR202_gb23425</name>
</gene>
<evidence type="ECO:0000256" key="2">
    <source>
        <dbReference type="ARBA" id="ARBA00022768"/>
    </source>
</evidence>
<evidence type="ECO:0000313" key="7">
    <source>
        <dbReference type="EMBL" id="GJN34734.1"/>
    </source>
</evidence>
<evidence type="ECO:0000259" key="6">
    <source>
        <dbReference type="SMART" id="SM00889"/>
    </source>
</evidence>
<evidence type="ECO:0000256" key="3">
    <source>
        <dbReference type="ARBA" id="ARBA00022917"/>
    </source>
</evidence>
<evidence type="ECO:0000256" key="4">
    <source>
        <dbReference type="ARBA" id="ARBA00023134"/>
    </source>
</evidence>
<dbReference type="InterPro" id="IPR005517">
    <property type="entry name" value="Transl_elong_EFG/EF2_IV"/>
</dbReference>
<dbReference type="GO" id="GO:0003924">
    <property type="term" value="F:GTPase activity"/>
    <property type="evidence" value="ECO:0007669"/>
    <property type="project" value="TreeGrafter"/>
</dbReference>
<evidence type="ECO:0000313" key="8">
    <source>
        <dbReference type="Proteomes" id="UP001054889"/>
    </source>
</evidence>
<name>A0AAV5FG46_ELECO</name>
<dbReference type="GO" id="GO:0070125">
    <property type="term" value="P:mitochondrial translational elongation"/>
    <property type="evidence" value="ECO:0007669"/>
    <property type="project" value="TreeGrafter"/>
</dbReference>
<evidence type="ECO:0000256" key="1">
    <source>
        <dbReference type="ARBA" id="ARBA00022741"/>
    </source>
</evidence>
<dbReference type="EMBL" id="BQKI01000085">
    <property type="protein sequence ID" value="GJN34734.1"/>
    <property type="molecule type" value="Genomic_DNA"/>
</dbReference>
<dbReference type="Gene3D" id="3.30.70.240">
    <property type="match status" value="1"/>
</dbReference>
<dbReference type="InterPro" id="IPR020568">
    <property type="entry name" value="Ribosomal_Su5_D2-typ_SF"/>
</dbReference>
<dbReference type="PANTHER" id="PTHR43636:SF2">
    <property type="entry name" value="ELONGATION FACTOR G, MITOCHONDRIAL"/>
    <property type="match status" value="1"/>
</dbReference>